<reference evidence="1 2" key="1">
    <citation type="submission" date="2019-02" db="EMBL/GenBank/DDBJ databases">
        <title>Deep-cultivation of Planctomycetes and their phenomic and genomic characterization uncovers novel biology.</title>
        <authorList>
            <person name="Wiegand S."/>
            <person name="Jogler M."/>
            <person name="Boedeker C."/>
            <person name="Pinto D."/>
            <person name="Vollmers J."/>
            <person name="Rivas-Marin E."/>
            <person name="Kohn T."/>
            <person name="Peeters S.H."/>
            <person name="Heuer A."/>
            <person name="Rast P."/>
            <person name="Oberbeckmann S."/>
            <person name="Bunk B."/>
            <person name="Jeske O."/>
            <person name="Meyerdierks A."/>
            <person name="Storesund J.E."/>
            <person name="Kallscheuer N."/>
            <person name="Luecker S."/>
            <person name="Lage O.M."/>
            <person name="Pohl T."/>
            <person name="Merkel B.J."/>
            <person name="Hornburger P."/>
            <person name="Mueller R.-W."/>
            <person name="Bruemmer F."/>
            <person name="Labrenz M."/>
            <person name="Spormann A.M."/>
            <person name="Op den Camp H."/>
            <person name="Overmann J."/>
            <person name="Amann R."/>
            <person name="Jetten M.S.M."/>
            <person name="Mascher T."/>
            <person name="Medema M.H."/>
            <person name="Devos D.P."/>
            <person name="Kaster A.-K."/>
            <person name="Ovreas L."/>
            <person name="Rohde M."/>
            <person name="Galperin M.Y."/>
            <person name="Jogler C."/>
        </authorList>
    </citation>
    <scope>NUCLEOTIDE SEQUENCE [LARGE SCALE GENOMIC DNA]</scope>
    <source>
        <strain evidence="1 2">Pan161</strain>
    </source>
</reference>
<dbReference type="AlphaFoldDB" id="A0A517VMT6"/>
<dbReference type="Proteomes" id="UP000316855">
    <property type="component" value="Chromosome"/>
</dbReference>
<proteinExistence type="predicted"/>
<protein>
    <submittedName>
        <fullName evidence="1">Uncharacterized protein</fullName>
    </submittedName>
</protein>
<sequence>MIHRRTGYPNTNQPAAVLTSLVSHCRADSRAGGVGFYSPRATFTHSNPGRPDGPLVCRVPAGEVEASAGFFTQRNHVRLTGPFACQFRPDAIEPDIRAVSHLPAGTFPATATRVGITRVVSRAGSLSFSAGDVTRSCSPCEDLGRRSHGFSQSTGVGSLPTGRGVNKQPFIPLCVCSFSPGPPVFYFDRAGTSPGLPAIVPAGR</sequence>
<name>A0A517VMT6_9PLAN</name>
<accession>A0A517VMT6</accession>
<evidence type="ECO:0000313" key="2">
    <source>
        <dbReference type="Proteomes" id="UP000316855"/>
    </source>
</evidence>
<keyword evidence="2" id="KW-1185">Reference proteome</keyword>
<dbReference type="EMBL" id="CP036343">
    <property type="protein sequence ID" value="QDT94306.1"/>
    <property type="molecule type" value="Genomic_DNA"/>
</dbReference>
<organism evidence="1 2">
    <name type="scientific">Gimesia algae</name>
    <dbReference type="NCBI Taxonomy" id="2527971"/>
    <lineage>
        <taxon>Bacteria</taxon>
        <taxon>Pseudomonadati</taxon>
        <taxon>Planctomycetota</taxon>
        <taxon>Planctomycetia</taxon>
        <taxon>Planctomycetales</taxon>
        <taxon>Planctomycetaceae</taxon>
        <taxon>Gimesia</taxon>
    </lineage>
</organism>
<dbReference type="RefSeq" id="WP_145232220.1">
    <property type="nucleotide sequence ID" value="NZ_CP036343.1"/>
</dbReference>
<dbReference type="KEGG" id="gax:Pan161_60010"/>
<evidence type="ECO:0000313" key="1">
    <source>
        <dbReference type="EMBL" id="QDT94306.1"/>
    </source>
</evidence>
<gene>
    <name evidence="1" type="ORF">Pan161_60010</name>
</gene>